<protein>
    <submittedName>
        <fullName evidence="9">Beta-lactoglobulin-2-like</fullName>
    </submittedName>
</protein>
<dbReference type="PRINTS" id="PR01172">
    <property type="entry name" value="BLCTOGLOBULN"/>
</dbReference>
<comment type="subcellular location">
    <subcellularLocation>
        <location evidence="1">Secreted</location>
    </subcellularLocation>
</comment>
<evidence type="ECO:0000256" key="3">
    <source>
        <dbReference type="ARBA" id="ARBA00022525"/>
    </source>
</evidence>
<dbReference type="Gene3D" id="2.40.128.20">
    <property type="match status" value="1"/>
</dbReference>
<keyword evidence="8" id="KW-1185">Reference proteome</keyword>
<evidence type="ECO:0000259" key="7">
    <source>
        <dbReference type="Pfam" id="PF00061"/>
    </source>
</evidence>
<proteinExistence type="inferred from homology"/>
<comment type="similarity">
    <text evidence="2 5">Belongs to the calycin superfamily. Lipocalin family.</text>
</comment>
<name>A0A8B7B385_ORYAF</name>
<gene>
    <name evidence="9" type="primary">LOC103210070</name>
</gene>
<dbReference type="InterPro" id="IPR000566">
    <property type="entry name" value="Lipocln_cytosolic_FA-bd_dom"/>
</dbReference>
<dbReference type="AlphaFoldDB" id="A0A8B7B385"/>
<dbReference type="GO" id="GO:0036094">
    <property type="term" value="F:small molecule binding"/>
    <property type="evidence" value="ECO:0007669"/>
    <property type="project" value="InterPro"/>
</dbReference>
<evidence type="ECO:0000256" key="6">
    <source>
        <dbReference type="SAM" id="SignalP"/>
    </source>
</evidence>
<keyword evidence="3" id="KW-0964">Secreted</keyword>
<evidence type="ECO:0000256" key="4">
    <source>
        <dbReference type="ARBA" id="ARBA00023157"/>
    </source>
</evidence>
<evidence type="ECO:0000313" key="8">
    <source>
        <dbReference type="Proteomes" id="UP000694850"/>
    </source>
</evidence>
<dbReference type="Pfam" id="PF00061">
    <property type="entry name" value="Lipocalin"/>
    <property type="match status" value="1"/>
</dbReference>
<sequence length="181" mass="20462">MKYLLLTLGLALVCGIKAVDIAQTRKDLDIMKLTGTWHSMVMAASDLTLLETEKAPLRVYIKEMWPTPENNLKINLLKRVNGSCVEMTVIAQKTEDPAVFIVNYQGEMKVSVLDTDYDHYLFFCVETPMATEEPRKVCQYLARTLSADTKIVEKFDEALKTLPMHAQIVLDFSQGKGETLL</sequence>
<dbReference type="PANTHER" id="PTHR11430:SF117">
    <property type="entry name" value="GLYCODELIN"/>
    <property type="match status" value="1"/>
</dbReference>
<accession>A0A8B7B385</accession>
<dbReference type="InterPro" id="IPR002345">
    <property type="entry name" value="Lipocalin"/>
</dbReference>
<feature type="signal peptide" evidence="6">
    <location>
        <begin position="1"/>
        <end position="18"/>
    </location>
</feature>
<dbReference type="PROSITE" id="PS00213">
    <property type="entry name" value="LIPOCALIN"/>
    <property type="match status" value="1"/>
</dbReference>
<keyword evidence="4" id="KW-1015">Disulfide bond</keyword>
<dbReference type="InterPro" id="IPR012674">
    <property type="entry name" value="Calycin"/>
</dbReference>
<dbReference type="PRINTS" id="PR00179">
    <property type="entry name" value="LIPOCALIN"/>
</dbReference>
<dbReference type="Proteomes" id="UP000694850">
    <property type="component" value="Unplaced"/>
</dbReference>
<reference evidence="9" key="1">
    <citation type="submission" date="2025-08" db="UniProtKB">
        <authorList>
            <consortium name="RefSeq"/>
        </authorList>
    </citation>
    <scope>IDENTIFICATION</scope>
</reference>
<evidence type="ECO:0000256" key="2">
    <source>
        <dbReference type="ARBA" id="ARBA00006889"/>
    </source>
</evidence>
<keyword evidence="6" id="KW-0732">Signal</keyword>
<evidence type="ECO:0000256" key="5">
    <source>
        <dbReference type="RuleBase" id="RU003695"/>
    </source>
</evidence>
<dbReference type="OrthoDB" id="9835883at2759"/>
<evidence type="ECO:0000256" key="1">
    <source>
        <dbReference type="ARBA" id="ARBA00004613"/>
    </source>
</evidence>
<feature type="chain" id="PRO_5033995726" evidence="6">
    <location>
        <begin position="19"/>
        <end position="181"/>
    </location>
</feature>
<dbReference type="PANTHER" id="PTHR11430">
    <property type="entry name" value="LIPOCALIN"/>
    <property type="match status" value="1"/>
</dbReference>
<dbReference type="InterPro" id="IPR022272">
    <property type="entry name" value="Lipocalin_CS"/>
</dbReference>
<dbReference type="GeneID" id="103210070"/>
<dbReference type="InterPro" id="IPR002447">
    <property type="entry name" value="Blactoglobulin"/>
</dbReference>
<dbReference type="GO" id="GO:0005576">
    <property type="term" value="C:extracellular region"/>
    <property type="evidence" value="ECO:0007669"/>
    <property type="project" value="UniProtKB-SubCell"/>
</dbReference>
<feature type="domain" description="Lipocalin/cytosolic fatty-acid binding" evidence="7">
    <location>
        <begin position="34"/>
        <end position="174"/>
    </location>
</feature>
<dbReference type="SUPFAM" id="SSF50814">
    <property type="entry name" value="Lipocalins"/>
    <property type="match status" value="1"/>
</dbReference>
<dbReference type="RefSeq" id="XP_007954177.1">
    <property type="nucleotide sequence ID" value="XM_007955986.1"/>
</dbReference>
<organism evidence="8 9">
    <name type="scientific">Orycteropus afer afer</name>
    <dbReference type="NCBI Taxonomy" id="1230840"/>
    <lineage>
        <taxon>Eukaryota</taxon>
        <taxon>Metazoa</taxon>
        <taxon>Chordata</taxon>
        <taxon>Craniata</taxon>
        <taxon>Vertebrata</taxon>
        <taxon>Euteleostomi</taxon>
        <taxon>Mammalia</taxon>
        <taxon>Eutheria</taxon>
        <taxon>Afrotheria</taxon>
        <taxon>Tubulidentata</taxon>
        <taxon>Orycteropodidae</taxon>
        <taxon>Orycteropus</taxon>
    </lineage>
</organism>
<evidence type="ECO:0000313" key="9">
    <source>
        <dbReference type="RefSeq" id="XP_007954177.1"/>
    </source>
</evidence>